<dbReference type="InterPro" id="IPR040372">
    <property type="entry name" value="YaeB-like"/>
</dbReference>
<organism evidence="4 5">
    <name type="scientific">Halanaerobium hydrogeniformans</name>
    <name type="common">Halanaerobium sp. (strain sapolanicus)</name>
    <dbReference type="NCBI Taxonomy" id="656519"/>
    <lineage>
        <taxon>Bacteria</taxon>
        <taxon>Bacillati</taxon>
        <taxon>Bacillota</taxon>
        <taxon>Clostridia</taxon>
        <taxon>Halanaerobiales</taxon>
        <taxon>Halanaerobiaceae</taxon>
        <taxon>Halanaerobium</taxon>
    </lineage>
</organism>
<evidence type="ECO:0000259" key="3">
    <source>
        <dbReference type="PROSITE" id="PS51668"/>
    </source>
</evidence>
<name>E4RND3_HALHG</name>
<dbReference type="SUPFAM" id="SSF118196">
    <property type="entry name" value="YaeB-like"/>
    <property type="match status" value="1"/>
</dbReference>
<evidence type="ECO:0000256" key="2">
    <source>
        <dbReference type="ARBA" id="ARBA00033753"/>
    </source>
</evidence>
<comment type="similarity">
    <text evidence="2">Belongs to the tRNA methyltransferase O family.</text>
</comment>
<dbReference type="InterPro" id="IPR023370">
    <property type="entry name" value="TrmO-like_N"/>
</dbReference>
<dbReference type="CDD" id="cd09281">
    <property type="entry name" value="UPF0066"/>
    <property type="match status" value="1"/>
</dbReference>
<dbReference type="InterPro" id="IPR036414">
    <property type="entry name" value="YaeB_N_sf"/>
</dbReference>
<evidence type="ECO:0000313" key="4">
    <source>
        <dbReference type="EMBL" id="ADQ13601.1"/>
    </source>
</evidence>
<reference evidence="4 5" key="1">
    <citation type="submission" date="2010-11" db="EMBL/GenBank/DDBJ databases">
        <title>Complete sequence of Halanaerobium sp. sapolanicus.</title>
        <authorList>
            <consortium name="US DOE Joint Genome Institute"/>
            <person name="Lucas S."/>
            <person name="Copeland A."/>
            <person name="Lapidus A."/>
            <person name="Cheng J.-F."/>
            <person name="Bruce D."/>
            <person name="Goodwin L."/>
            <person name="Pitluck S."/>
            <person name="Davenport K."/>
            <person name="Detter J.C."/>
            <person name="Han C."/>
            <person name="Tapia R."/>
            <person name="Land M."/>
            <person name="Hauser L."/>
            <person name="Jeffries C."/>
            <person name="Kyrpides N."/>
            <person name="Ivanova N."/>
            <person name="Mikhailova N."/>
            <person name="Begemann M.B."/>
            <person name="Mormile M.R."/>
            <person name="Wall J.D."/>
            <person name="Elias D.A."/>
            <person name="Woyke T."/>
        </authorList>
    </citation>
    <scope>NUCLEOTIDE SEQUENCE [LARGE SCALE GENOMIC DNA]</scope>
    <source>
        <strain evidence="5">sapolanicus</strain>
    </source>
</reference>
<dbReference type="RefSeq" id="WP_013404707.1">
    <property type="nucleotide sequence ID" value="NC_014654.1"/>
</dbReference>
<gene>
    <name evidence="4" type="ordered locus">Halsa_0110</name>
</gene>
<dbReference type="Proteomes" id="UP000007434">
    <property type="component" value="Chromosome"/>
</dbReference>
<evidence type="ECO:0000256" key="1">
    <source>
        <dbReference type="ARBA" id="ARBA00022691"/>
    </source>
</evidence>
<dbReference type="eggNOG" id="COG1720">
    <property type="taxonomic scope" value="Bacteria"/>
</dbReference>
<dbReference type="NCBIfam" id="TIGR00104">
    <property type="entry name" value="tRNA_TsaA"/>
    <property type="match status" value="1"/>
</dbReference>
<feature type="domain" description="TsaA-like" evidence="3">
    <location>
        <begin position="5"/>
        <end position="136"/>
    </location>
</feature>
<dbReference type="AlphaFoldDB" id="E4RND3"/>
<reference evidence="4 5" key="2">
    <citation type="journal article" date="2011" name="J. Bacteriol.">
        <title>Complete Genome Sequence of the Haloalkaliphilic, Hydrogen Producing Halanaerobium hydrogenoformans.</title>
        <authorList>
            <person name="Brown S.D."/>
            <person name="Begemann M.B."/>
            <person name="Mormile M.R."/>
            <person name="Wall J.D."/>
            <person name="Han C.S."/>
            <person name="Goodwin L.A."/>
            <person name="Pitluck S."/>
            <person name="Land M.L."/>
            <person name="Hauser L.J."/>
            <person name="Elias D.A."/>
        </authorList>
    </citation>
    <scope>NUCLEOTIDE SEQUENCE [LARGE SCALE GENOMIC DNA]</scope>
    <source>
        <strain evidence="5">sapolanicus</strain>
    </source>
</reference>
<dbReference type="KEGG" id="has:Halsa_0110"/>
<dbReference type="EMBL" id="CP002304">
    <property type="protein sequence ID" value="ADQ13601.1"/>
    <property type="molecule type" value="Genomic_DNA"/>
</dbReference>
<dbReference type="PANTHER" id="PTHR12818">
    <property type="entry name" value="TRNA (ADENINE(37)-N6)-METHYLTRANSFERASE"/>
    <property type="match status" value="1"/>
</dbReference>
<proteinExistence type="inferred from homology"/>
<dbReference type="HOGENOM" id="CLU_013458_2_0_9"/>
<accession>E4RND3</accession>
<dbReference type="Pfam" id="PF01980">
    <property type="entry name" value="TrmO_N"/>
    <property type="match status" value="1"/>
</dbReference>
<dbReference type="Gene3D" id="2.40.30.70">
    <property type="entry name" value="YaeB-like"/>
    <property type="match status" value="1"/>
</dbReference>
<dbReference type="STRING" id="656519.Halsa_0110"/>
<evidence type="ECO:0000313" key="5">
    <source>
        <dbReference type="Proteomes" id="UP000007434"/>
    </source>
</evidence>
<keyword evidence="5" id="KW-1185">Reference proteome</keyword>
<keyword evidence="1" id="KW-0949">S-adenosyl-L-methionine</keyword>
<protein>
    <submittedName>
        <fullName evidence="4">Uncharacterized protein family UPF0066</fullName>
    </submittedName>
</protein>
<dbReference type="InterPro" id="IPR036413">
    <property type="entry name" value="YaeB-like_sf"/>
</dbReference>
<dbReference type="OrthoDB" id="9804309at2"/>
<sequence length="171" mass="19457">MEITYREIGKVRSAFKNAEGTPIQPTAKGSGKGRIELKPEYKPGLEDLDGFSHLILLYHCHKAGKPSLTVKPFMEDKPHGIFSIRAPSRPNSIGLSVVKLEKIEDNIIYIKDVDILDKTPLLDIKPYVPEFDRRENVKIGWLEKNVDKLSSMEDDGRFTDKYKDKGDDKNE</sequence>
<dbReference type="PROSITE" id="PS51668">
    <property type="entry name" value="TSAA_2"/>
    <property type="match status" value="1"/>
</dbReference>
<dbReference type="PANTHER" id="PTHR12818:SF0">
    <property type="entry name" value="TRNA (ADENINE(37)-N6)-METHYLTRANSFERASE"/>
    <property type="match status" value="1"/>
</dbReference>